<dbReference type="PRINTS" id="PR00411">
    <property type="entry name" value="PNDRDTASEI"/>
</dbReference>
<evidence type="ECO:0000259" key="1">
    <source>
        <dbReference type="Pfam" id="PF07992"/>
    </source>
</evidence>
<dbReference type="Gene3D" id="3.50.50.60">
    <property type="entry name" value="FAD/NAD(P)-binding domain"/>
    <property type="match status" value="2"/>
</dbReference>
<dbReference type="InterPro" id="IPR036188">
    <property type="entry name" value="FAD/NAD-bd_sf"/>
</dbReference>
<sequence>MWHDVLIVGGGNAGISLAARLRRIGARDVAIVTPDRPHRYRPMLNYVAGGQASMTELTRPALEVVPDGCTWLPSRAVAVHPEQRELELEDGALVGYGDLVLAPGLEEDLDGIPGLAAAMEAGWSTTPHLESQAEPAWSAVRRMTAGRVVFTIPPEPSPCGGTALKPLFLALDHWREQGVLPGIDVHLVTPYSAVLDLPFADRRLEPRLAEAGVSVHHGSTVAAVDHEARTLTLDGAADGVLLDEVDHAFVVPHYRGPGWLAPLAGQDVAGQVDVDPGTMAHRSAPRVWSLGDVAALGTRPSGGALRRQVEILADNIRAARLEEPLKRYDGYTIIPVTVDRRHLFLAEFDRIGAQQQTTGLVDLTVPRRWLWAFDRYVEPMIYFRSLLKGRLVP</sequence>
<dbReference type="InterPro" id="IPR023753">
    <property type="entry name" value="FAD/NAD-binding_dom"/>
</dbReference>
<dbReference type="PANTHER" id="PTHR10632">
    <property type="entry name" value="SULFIDE:QUINONE OXIDOREDUCTASE"/>
    <property type="match status" value="1"/>
</dbReference>
<protein>
    <submittedName>
        <fullName evidence="2">NAD(P)/FAD-dependent oxidoreductase</fullName>
        <ecNumber evidence="2">1.6.5.-</ecNumber>
    </submittedName>
</protein>
<dbReference type="Pfam" id="PF07992">
    <property type="entry name" value="Pyr_redox_2"/>
    <property type="match status" value="1"/>
</dbReference>
<proteinExistence type="predicted"/>
<dbReference type="GO" id="GO:0016491">
    <property type="term" value="F:oxidoreductase activity"/>
    <property type="evidence" value="ECO:0007669"/>
    <property type="project" value="UniProtKB-KW"/>
</dbReference>
<gene>
    <name evidence="2" type="ORF">ACFFN0_14670</name>
</gene>
<dbReference type="EC" id="1.6.5.-" evidence="2"/>
<keyword evidence="3" id="KW-1185">Reference proteome</keyword>
<name>A0ABV5V678_9MICO</name>
<organism evidence="2 3">
    <name type="scientific">Ornithinimicrobium kibberense</name>
    <dbReference type="NCBI Taxonomy" id="282060"/>
    <lineage>
        <taxon>Bacteria</taxon>
        <taxon>Bacillati</taxon>
        <taxon>Actinomycetota</taxon>
        <taxon>Actinomycetes</taxon>
        <taxon>Micrococcales</taxon>
        <taxon>Ornithinimicrobiaceae</taxon>
        <taxon>Ornithinimicrobium</taxon>
    </lineage>
</organism>
<evidence type="ECO:0000313" key="2">
    <source>
        <dbReference type="EMBL" id="MFB9733289.1"/>
    </source>
</evidence>
<dbReference type="PANTHER" id="PTHR10632:SF2">
    <property type="entry name" value="SULFIDE:QUINONE OXIDOREDUCTASE, MITOCHONDRIAL"/>
    <property type="match status" value="1"/>
</dbReference>
<evidence type="ECO:0000313" key="3">
    <source>
        <dbReference type="Proteomes" id="UP001589613"/>
    </source>
</evidence>
<dbReference type="InterPro" id="IPR015904">
    <property type="entry name" value="Sulphide_quinone_reductase"/>
</dbReference>
<dbReference type="RefSeq" id="WP_141338618.1">
    <property type="nucleotide sequence ID" value="NZ_JBHMAX010000028.1"/>
</dbReference>
<reference evidence="2 3" key="1">
    <citation type="submission" date="2024-09" db="EMBL/GenBank/DDBJ databases">
        <authorList>
            <person name="Sun Q."/>
            <person name="Mori K."/>
        </authorList>
    </citation>
    <scope>NUCLEOTIDE SEQUENCE [LARGE SCALE GENOMIC DNA]</scope>
    <source>
        <strain evidence="2 3">JCM 12763</strain>
    </source>
</reference>
<dbReference type="EMBL" id="JBHMAX010000028">
    <property type="protein sequence ID" value="MFB9733289.1"/>
    <property type="molecule type" value="Genomic_DNA"/>
</dbReference>
<feature type="domain" description="FAD/NAD(P)-binding" evidence="1">
    <location>
        <begin position="3"/>
        <end position="117"/>
    </location>
</feature>
<comment type="caution">
    <text evidence="2">The sequence shown here is derived from an EMBL/GenBank/DDBJ whole genome shotgun (WGS) entry which is preliminary data.</text>
</comment>
<dbReference type="Proteomes" id="UP001589613">
    <property type="component" value="Unassembled WGS sequence"/>
</dbReference>
<dbReference type="SUPFAM" id="SSF51905">
    <property type="entry name" value="FAD/NAD(P)-binding domain"/>
    <property type="match status" value="2"/>
</dbReference>
<accession>A0ABV5V678</accession>
<keyword evidence="2" id="KW-0560">Oxidoreductase</keyword>